<sequence length="624" mass="72031">MHSYSKKLSLVYEDPSVKRRLQSHAWLTVSQTFHMDLILKNLIRQLYNEYQEQVPRYVEALDGDQLRAFVKDLLRKRTYIIVLDDIWRLDSWEAIKYAFPDASCRSRIMLTTRIADTAFRSCTQSHAWFKMMPLDSVLQMLDISKLSRENGNSICSIANLRSLYLNAINDDEILDLQHPISRSTLVLQGLQLRGRLEKVSQWLPSLQRLTTICLFGSGLRKDPLEHFQDVLNLEKMILLEAYEGEELFFKAGGFGKFKKLELRRLQKLKRVRVEKNAMPCLQELMIVECKQVDELPWGIQYLNKLQSLHLYIPGDQLIMKLQDKGSEEYRKIVQIPTTTDLGNWSSLSMKSASNYWRRANFHVFSSLKSIVLLQCNCINISTCHRFSFCSSLLVFVFTCGEIICGINITILSFSISSAHLPLIMREVMAENSVAFLLKELSTFLLQQNTNLGSGLEKDVQFIKDELGSMRAFLRDAEAKEDDVYELQEWLRQVREVASDTEDVLDEFEMKFGCHHVDGLLGRIKKILCSVKNVRARYEISSRLKNIRSRVEDISARHQRYQSTYSTFRRGSSSSDATEDGTSYVRGNALLVEEAKLVGINEPKRELISRVLADDSHLKSMKILL</sequence>
<dbReference type="EMBL" id="HG739143">
    <property type="protein sequence ID" value="CDP11715.1"/>
    <property type="molecule type" value="Genomic_DNA"/>
</dbReference>
<dbReference type="Proteomes" id="UP000295252">
    <property type="component" value="Chromosome X"/>
</dbReference>
<comment type="similarity">
    <text evidence="1">Belongs to the disease resistance NB-LRR family.</text>
</comment>
<dbReference type="PANTHER" id="PTHR19338:SF32">
    <property type="entry name" value="OS06G0287500 PROTEIN"/>
    <property type="match status" value="1"/>
</dbReference>
<evidence type="ECO:0000259" key="7">
    <source>
        <dbReference type="Pfam" id="PF00931"/>
    </source>
</evidence>
<organism evidence="9 10">
    <name type="scientific">Coffea canephora</name>
    <name type="common">Robusta coffee</name>
    <dbReference type="NCBI Taxonomy" id="49390"/>
    <lineage>
        <taxon>Eukaryota</taxon>
        <taxon>Viridiplantae</taxon>
        <taxon>Streptophyta</taxon>
        <taxon>Embryophyta</taxon>
        <taxon>Tracheophyta</taxon>
        <taxon>Spermatophyta</taxon>
        <taxon>Magnoliopsida</taxon>
        <taxon>eudicotyledons</taxon>
        <taxon>Gunneridae</taxon>
        <taxon>Pentapetalae</taxon>
        <taxon>asterids</taxon>
        <taxon>lamiids</taxon>
        <taxon>Gentianales</taxon>
        <taxon>Rubiaceae</taxon>
        <taxon>Ixoroideae</taxon>
        <taxon>Gardenieae complex</taxon>
        <taxon>Bertiereae - Coffeeae clade</taxon>
        <taxon>Coffeeae</taxon>
        <taxon>Coffea</taxon>
    </lineage>
</organism>
<dbReference type="InterPro" id="IPR038005">
    <property type="entry name" value="RX-like_CC"/>
</dbReference>
<evidence type="ECO:0000313" key="9">
    <source>
        <dbReference type="EMBL" id="CDP11715.1"/>
    </source>
</evidence>
<dbReference type="Pfam" id="PF00931">
    <property type="entry name" value="NB-ARC"/>
    <property type="match status" value="1"/>
</dbReference>
<dbReference type="GO" id="GO:0051707">
    <property type="term" value="P:response to other organism"/>
    <property type="evidence" value="ECO:0007669"/>
    <property type="project" value="UniProtKB-ARBA"/>
</dbReference>
<dbReference type="GO" id="GO:0006952">
    <property type="term" value="P:defense response"/>
    <property type="evidence" value="ECO:0007669"/>
    <property type="project" value="UniProtKB-KW"/>
</dbReference>
<evidence type="ECO:0008006" key="11">
    <source>
        <dbReference type="Google" id="ProtNLM"/>
    </source>
</evidence>
<evidence type="ECO:0000256" key="2">
    <source>
        <dbReference type="ARBA" id="ARBA00022614"/>
    </source>
</evidence>
<dbReference type="GO" id="GO:0043531">
    <property type="term" value="F:ADP binding"/>
    <property type="evidence" value="ECO:0007669"/>
    <property type="project" value="InterPro"/>
</dbReference>
<feature type="domain" description="NB-ARC" evidence="7">
    <location>
        <begin position="11"/>
        <end position="118"/>
    </location>
</feature>
<dbReference type="InParanoid" id="A0A068UT84"/>
<keyword evidence="2" id="KW-0433">Leucine-rich repeat</keyword>
<accession>A0A068UT84</accession>
<dbReference type="InterPro" id="IPR032675">
    <property type="entry name" value="LRR_dom_sf"/>
</dbReference>
<keyword evidence="4" id="KW-0547">Nucleotide-binding</keyword>
<feature type="domain" description="Disease resistance N-terminal" evidence="8">
    <location>
        <begin position="433"/>
        <end position="515"/>
    </location>
</feature>
<dbReference type="PANTHER" id="PTHR19338">
    <property type="entry name" value="TRANSLOCASE OF INNER MITOCHONDRIAL MEMBRANE 13 HOMOLOG"/>
    <property type="match status" value="1"/>
</dbReference>
<dbReference type="SUPFAM" id="SSF52047">
    <property type="entry name" value="RNI-like"/>
    <property type="match status" value="1"/>
</dbReference>
<reference evidence="10" key="1">
    <citation type="journal article" date="2014" name="Science">
        <title>The coffee genome provides insight into the convergent evolution of caffeine biosynthesis.</title>
        <authorList>
            <person name="Denoeud F."/>
            <person name="Carretero-Paulet L."/>
            <person name="Dereeper A."/>
            <person name="Droc G."/>
            <person name="Guyot R."/>
            <person name="Pietrella M."/>
            <person name="Zheng C."/>
            <person name="Alberti A."/>
            <person name="Anthony F."/>
            <person name="Aprea G."/>
            <person name="Aury J.M."/>
            <person name="Bento P."/>
            <person name="Bernard M."/>
            <person name="Bocs S."/>
            <person name="Campa C."/>
            <person name="Cenci A."/>
            <person name="Combes M.C."/>
            <person name="Crouzillat D."/>
            <person name="Da Silva C."/>
            <person name="Daddiego L."/>
            <person name="De Bellis F."/>
            <person name="Dussert S."/>
            <person name="Garsmeur O."/>
            <person name="Gayraud T."/>
            <person name="Guignon V."/>
            <person name="Jahn K."/>
            <person name="Jamilloux V."/>
            <person name="Joet T."/>
            <person name="Labadie K."/>
            <person name="Lan T."/>
            <person name="Leclercq J."/>
            <person name="Lepelley M."/>
            <person name="Leroy T."/>
            <person name="Li L.T."/>
            <person name="Librado P."/>
            <person name="Lopez L."/>
            <person name="Munoz A."/>
            <person name="Noel B."/>
            <person name="Pallavicini A."/>
            <person name="Perrotta G."/>
            <person name="Poncet V."/>
            <person name="Pot D."/>
            <person name="Priyono X."/>
            <person name="Rigoreau M."/>
            <person name="Rouard M."/>
            <person name="Rozas J."/>
            <person name="Tranchant-Dubreuil C."/>
            <person name="VanBuren R."/>
            <person name="Zhang Q."/>
            <person name="Andrade A.C."/>
            <person name="Argout X."/>
            <person name="Bertrand B."/>
            <person name="de Kochko A."/>
            <person name="Graziosi G."/>
            <person name="Henry R.J."/>
            <person name="Jayarama X."/>
            <person name="Ming R."/>
            <person name="Nagai C."/>
            <person name="Rounsley S."/>
            <person name="Sankoff D."/>
            <person name="Giuliano G."/>
            <person name="Albert V.A."/>
            <person name="Wincker P."/>
            <person name="Lashermes P."/>
        </authorList>
    </citation>
    <scope>NUCLEOTIDE SEQUENCE [LARGE SCALE GENOMIC DNA]</scope>
    <source>
        <strain evidence="10">cv. DH200-94</strain>
    </source>
</reference>
<dbReference type="Gramene" id="CDP11715">
    <property type="protein sequence ID" value="CDP11715"/>
    <property type="gene ID" value="GSCOC_T00034184001"/>
</dbReference>
<dbReference type="InterPro" id="IPR002182">
    <property type="entry name" value="NB-ARC"/>
</dbReference>
<protein>
    <recommendedName>
        <fullName evidence="11">NB-ARC domain-containing protein</fullName>
    </recommendedName>
</protein>
<dbReference type="PhylomeDB" id="A0A068UT84"/>
<gene>
    <name evidence="9" type="ORF">GSCOC_T00034184001</name>
</gene>
<proteinExistence type="inferred from homology"/>
<evidence type="ECO:0000256" key="3">
    <source>
        <dbReference type="ARBA" id="ARBA00022737"/>
    </source>
</evidence>
<keyword evidence="5" id="KW-0611">Plant defense</keyword>
<dbReference type="CDD" id="cd14798">
    <property type="entry name" value="RX-CC_like"/>
    <property type="match status" value="1"/>
</dbReference>
<dbReference type="Gene3D" id="3.80.10.10">
    <property type="entry name" value="Ribonuclease Inhibitor"/>
    <property type="match status" value="1"/>
</dbReference>
<dbReference type="Gene3D" id="3.40.50.300">
    <property type="entry name" value="P-loop containing nucleotide triphosphate hydrolases"/>
    <property type="match status" value="1"/>
</dbReference>
<evidence type="ECO:0000313" key="10">
    <source>
        <dbReference type="Proteomes" id="UP000295252"/>
    </source>
</evidence>
<dbReference type="Gene3D" id="1.20.5.4130">
    <property type="match status" value="1"/>
</dbReference>
<evidence type="ECO:0000259" key="8">
    <source>
        <dbReference type="Pfam" id="PF18052"/>
    </source>
</evidence>
<evidence type="ECO:0000256" key="1">
    <source>
        <dbReference type="ARBA" id="ARBA00008894"/>
    </source>
</evidence>
<keyword evidence="6" id="KW-0067">ATP-binding</keyword>
<evidence type="ECO:0000256" key="6">
    <source>
        <dbReference type="ARBA" id="ARBA00022840"/>
    </source>
</evidence>
<evidence type="ECO:0000256" key="4">
    <source>
        <dbReference type="ARBA" id="ARBA00022741"/>
    </source>
</evidence>
<evidence type="ECO:0000256" key="5">
    <source>
        <dbReference type="ARBA" id="ARBA00022821"/>
    </source>
</evidence>
<dbReference type="SUPFAM" id="SSF52540">
    <property type="entry name" value="P-loop containing nucleoside triphosphate hydrolases"/>
    <property type="match status" value="1"/>
</dbReference>
<dbReference type="AlphaFoldDB" id="A0A068UT84"/>
<name>A0A068UT84_COFCA</name>
<dbReference type="InterPro" id="IPR041118">
    <property type="entry name" value="Rx_N"/>
</dbReference>
<dbReference type="Pfam" id="PF18052">
    <property type="entry name" value="Rx_N"/>
    <property type="match status" value="1"/>
</dbReference>
<keyword evidence="3" id="KW-0677">Repeat</keyword>
<dbReference type="OrthoDB" id="690341at2759"/>
<dbReference type="InterPro" id="IPR027417">
    <property type="entry name" value="P-loop_NTPase"/>
</dbReference>
<dbReference type="GO" id="GO:0005524">
    <property type="term" value="F:ATP binding"/>
    <property type="evidence" value="ECO:0007669"/>
    <property type="project" value="UniProtKB-KW"/>
</dbReference>
<keyword evidence="10" id="KW-1185">Reference proteome</keyword>